<accession>A0ABN7VHU4</accession>
<keyword evidence="5" id="KW-0539">Nucleus</keyword>
<evidence type="ECO:0000313" key="6">
    <source>
        <dbReference type="EMBL" id="CAG8772452.1"/>
    </source>
</evidence>
<organism evidence="6 7">
    <name type="scientific">Gigaspora margarita</name>
    <dbReference type="NCBI Taxonomy" id="4874"/>
    <lineage>
        <taxon>Eukaryota</taxon>
        <taxon>Fungi</taxon>
        <taxon>Fungi incertae sedis</taxon>
        <taxon>Mucoromycota</taxon>
        <taxon>Glomeromycotina</taxon>
        <taxon>Glomeromycetes</taxon>
        <taxon>Diversisporales</taxon>
        <taxon>Gigasporaceae</taxon>
        <taxon>Gigaspora</taxon>
    </lineage>
</organism>
<dbReference type="PANTHER" id="PTHR46481">
    <property type="entry name" value="ZINC FINGER BED DOMAIN-CONTAINING PROTEIN 4"/>
    <property type="match status" value="1"/>
</dbReference>
<evidence type="ECO:0000313" key="7">
    <source>
        <dbReference type="Proteomes" id="UP000789901"/>
    </source>
</evidence>
<evidence type="ECO:0000256" key="4">
    <source>
        <dbReference type="ARBA" id="ARBA00022833"/>
    </source>
</evidence>
<dbReference type="InterPro" id="IPR012337">
    <property type="entry name" value="RNaseH-like_sf"/>
</dbReference>
<dbReference type="Proteomes" id="UP000789901">
    <property type="component" value="Unassembled WGS sequence"/>
</dbReference>
<keyword evidence="4" id="KW-0862">Zinc</keyword>
<comment type="subcellular location">
    <subcellularLocation>
        <location evidence="1">Nucleus</location>
    </subcellularLocation>
</comment>
<keyword evidence="2" id="KW-0479">Metal-binding</keyword>
<feature type="non-terminal residue" evidence="6">
    <location>
        <position position="1"/>
    </location>
</feature>
<comment type="caution">
    <text evidence="6">The sequence shown here is derived from an EMBL/GenBank/DDBJ whole genome shotgun (WGS) entry which is preliminary data.</text>
</comment>
<reference evidence="6 7" key="1">
    <citation type="submission" date="2021-06" db="EMBL/GenBank/DDBJ databases">
        <authorList>
            <person name="Kallberg Y."/>
            <person name="Tangrot J."/>
            <person name="Rosling A."/>
        </authorList>
    </citation>
    <scope>NUCLEOTIDE SEQUENCE [LARGE SCALE GENOMIC DNA]</scope>
    <source>
        <strain evidence="6 7">120-4 pot B 10/14</strain>
    </source>
</reference>
<dbReference type="EMBL" id="CAJVQB010015084">
    <property type="protein sequence ID" value="CAG8772452.1"/>
    <property type="molecule type" value="Genomic_DNA"/>
</dbReference>
<name>A0ABN7VHU4_GIGMA</name>
<gene>
    <name evidence="6" type="ORF">GMARGA_LOCUS18687</name>
</gene>
<protein>
    <submittedName>
        <fullName evidence="6">21871_t:CDS:1</fullName>
    </submittedName>
</protein>
<sequence>IVKLGAYKTANDIIKFLEPMLEEFGKKKNILSITTDNNANIEAAITKFSTSLLVSKPIANIFCAAHTLQLSVNAGLELTNDLENSTKIDYYHDGANICKKLLLNKEFSTVRALVNLLYLFHKAAEILSGSTYATLSIMFPTIEELIYCLDNIFSKLDIISDIKDTILSDLSLDGQVHISIECMRPYLILGSRICHLVLLLKEEMIEEL</sequence>
<proteinExistence type="predicted"/>
<evidence type="ECO:0000256" key="2">
    <source>
        <dbReference type="ARBA" id="ARBA00022723"/>
    </source>
</evidence>
<dbReference type="SUPFAM" id="SSF53098">
    <property type="entry name" value="Ribonuclease H-like"/>
    <property type="match status" value="1"/>
</dbReference>
<keyword evidence="3" id="KW-0863">Zinc-finger</keyword>
<dbReference type="PANTHER" id="PTHR46481:SF10">
    <property type="entry name" value="ZINC FINGER BED DOMAIN-CONTAINING PROTEIN 39"/>
    <property type="match status" value="1"/>
</dbReference>
<keyword evidence="7" id="KW-1185">Reference proteome</keyword>
<evidence type="ECO:0000256" key="3">
    <source>
        <dbReference type="ARBA" id="ARBA00022771"/>
    </source>
</evidence>
<evidence type="ECO:0000256" key="5">
    <source>
        <dbReference type="ARBA" id="ARBA00023242"/>
    </source>
</evidence>
<evidence type="ECO:0000256" key="1">
    <source>
        <dbReference type="ARBA" id="ARBA00004123"/>
    </source>
</evidence>
<dbReference type="InterPro" id="IPR052035">
    <property type="entry name" value="ZnF_BED_domain_contain"/>
</dbReference>